<evidence type="ECO:0000313" key="5">
    <source>
        <dbReference type="EMBL" id="UUY02461.1"/>
    </source>
</evidence>
<keyword evidence="6" id="KW-1185">Reference proteome</keyword>
<dbReference type="SFLD" id="SFLDS00029">
    <property type="entry name" value="Radical_SAM"/>
    <property type="match status" value="1"/>
</dbReference>
<evidence type="ECO:0000313" key="6">
    <source>
        <dbReference type="Proteomes" id="UP001058860"/>
    </source>
</evidence>
<dbReference type="Pfam" id="PF04055">
    <property type="entry name" value="Radical_SAM"/>
    <property type="match status" value="1"/>
</dbReference>
<dbReference type="SUPFAM" id="SSF102114">
    <property type="entry name" value="Radical SAM enzymes"/>
    <property type="match status" value="1"/>
</dbReference>
<evidence type="ECO:0000259" key="4">
    <source>
        <dbReference type="PROSITE" id="PS51918"/>
    </source>
</evidence>
<evidence type="ECO:0000256" key="3">
    <source>
        <dbReference type="ARBA" id="ARBA00023014"/>
    </source>
</evidence>
<organism evidence="5 6">
    <name type="scientific">Svornostia abyssi</name>
    <dbReference type="NCBI Taxonomy" id="2898438"/>
    <lineage>
        <taxon>Bacteria</taxon>
        <taxon>Bacillati</taxon>
        <taxon>Actinomycetota</taxon>
        <taxon>Thermoleophilia</taxon>
        <taxon>Solirubrobacterales</taxon>
        <taxon>Baekduiaceae</taxon>
        <taxon>Svornostia</taxon>
    </lineage>
</organism>
<proteinExistence type="predicted"/>
<evidence type="ECO:0000256" key="2">
    <source>
        <dbReference type="ARBA" id="ARBA00023004"/>
    </source>
</evidence>
<name>A0ABY5PCR7_9ACTN</name>
<dbReference type="PANTHER" id="PTHR43432">
    <property type="entry name" value="SLR0285 PROTEIN"/>
    <property type="match status" value="1"/>
</dbReference>
<keyword evidence="3" id="KW-0411">Iron-sulfur</keyword>
<keyword evidence="1" id="KW-0479">Metal-binding</keyword>
<accession>A0ABY5PCR7</accession>
<dbReference type="PANTHER" id="PTHR43432:SF3">
    <property type="entry name" value="SLR0285 PROTEIN"/>
    <property type="match status" value="1"/>
</dbReference>
<dbReference type="PROSITE" id="PS51918">
    <property type="entry name" value="RADICAL_SAM"/>
    <property type="match status" value="1"/>
</dbReference>
<gene>
    <name evidence="5" type="ORF">LRS13_17370</name>
</gene>
<feature type="domain" description="Radical SAM core" evidence="4">
    <location>
        <begin position="54"/>
        <end position="310"/>
    </location>
</feature>
<dbReference type="InterPro" id="IPR007197">
    <property type="entry name" value="rSAM"/>
</dbReference>
<dbReference type="Gene3D" id="3.80.30.30">
    <property type="match status" value="1"/>
</dbReference>
<evidence type="ECO:0000256" key="1">
    <source>
        <dbReference type="ARBA" id="ARBA00022723"/>
    </source>
</evidence>
<dbReference type="EMBL" id="CP088295">
    <property type="protein sequence ID" value="UUY02461.1"/>
    <property type="molecule type" value="Genomic_DNA"/>
</dbReference>
<protein>
    <submittedName>
        <fullName evidence="5">Radical SAM protein</fullName>
    </submittedName>
</protein>
<dbReference type="InterPro" id="IPR058240">
    <property type="entry name" value="rSAM_sf"/>
</dbReference>
<dbReference type="RefSeq" id="WP_353862988.1">
    <property type="nucleotide sequence ID" value="NZ_CP088295.1"/>
</dbReference>
<keyword evidence="2" id="KW-0408">Iron</keyword>
<dbReference type="SFLD" id="SFLDG01084">
    <property type="entry name" value="Uncharacterised_Radical_SAM_Su"/>
    <property type="match status" value="1"/>
</dbReference>
<sequence length="351" mass="39552">MRWDHLSIDHDEAATLPGYREPAHVRRFDVPEAMDTRFYEVRAKSVLNRVPERSRMPFRWTINPYRGCSHACVYCFARPTHTFLGFNPGRDFEREIVVKVNAPEVARAELSRPRWRREHVAMGTNTDPYQWVESKYRLMPGVWEALGDSATPSSVLTKSPLLLRDADLMVRAAERAPVYADLSIPTWDERAWRQTEPHTPNPRARMEAVAELNRRGIPTGVLVAPLMPGVNDAPAHLAPLLAAAAEAGAVQIGGIGLHLRGETRDVFMDWLRSCRPDLVEHYEELYGAGDYLPAYERRRLAQLIRSESRDPAPGLDAVEGTERFRAMRAARAARPHDTGGGVAAAEQTTLF</sequence>
<reference evidence="6" key="1">
    <citation type="submission" date="2021-11" db="EMBL/GenBank/DDBJ databases">
        <title>Cultivation dependent microbiological survey of springs from the worlds oldest radium mine currently devoted to the extraction of radon-saturated water.</title>
        <authorList>
            <person name="Kapinusova G."/>
            <person name="Smrhova T."/>
            <person name="Strejcek M."/>
            <person name="Suman J."/>
            <person name="Jani K."/>
            <person name="Pajer P."/>
            <person name="Uhlik O."/>
        </authorList>
    </citation>
    <scope>NUCLEOTIDE SEQUENCE [LARGE SCALE GENOMIC DNA]</scope>
    <source>
        <strain evidence="6">J379</strain>
    </source>
</reference>
<dbReference type="Proteomes" id="UP001058860">
    <property type="component" value="Chromosome"/>
</dbReference>
<dbReference type="InterPro" id="IPR040086">
    <property type="entry name" value="MJ0683-like"/>
</dbReference>